<reference evidence="5 6" key="1">
    <citation type="submission" date="2016-10" db="EMBL/GenBank/DDBJ databases">
        <authorList>
            <person name="de Groot N.N."/>
        </authorList>
    </citation>
    <scope>NUCLEOTIDE SEQUENCE [LARGE SCALE GENOMIC DNA]</scope>
    <source>
        <strain evidence="5 6">CPCC 202699</strain>
    </source>
</reference>
<dbReference type="PRINTS" id="PR00819">
    <property type="entry name" value="CBXCFQXSUPER"/>
</dbReference>
<dbReference type="OrthoDB" id="9806903at2"/>
<dbReference type="InterPro" id="IPR006626">
    <property type="entry name" value="PbH1"/>
</dbReference>
<evidence type="ECO:0000259" key="4">
    <source>
        <dbReference type="SMART" id="SM00382"/>
    </source>
</evidence>
<dbReference type="GO" id="GO:0005524">
    <property type="term" value="F:ATP binding"/>
    <property type="evidence" value="ECO:0007669"/>
    <property type="project" value="UniProtKB-KW"/>
</dbReference>
<dbReference type="InterPro" id="IPR027417">
    <property type="entry name" value="P-loop_NTPase"/>
</dbReference>
<feature type="domain" description="AAA+ ATPase" evidence="4">
    <location>
        <begin position="573"/>
        <end position="714"/>
    </location>
</feature>
<keyword evidence="6" id="KW-1185">Reference proteome</keyword>
<dbReference type="SUPFAM" id="SSF52540">
    <property type="entry name" value="P-loop containing nucleoside triphosphate hydrolases"/>
    <property type="match status" value="1"/>
</dbReference>
<organism evidence="5 6">
    <name type="scientific">Amycolatopsis xylanica</name>
    <dbReference type="NCBI Taxonomy" id="589385"/>
    <lineage>
        <taxon>Bacteria</taxon>
        <taxon>Bacillati</taxon>
        <taxon>Actinomycetota</taxon>
        <taxon>Actinomycetes</taxon>
        <taxon>Pseudonocardiales</taxon>
        <taxon>Pseudonocardiaceae</taxon>
        <taxon>Amycolatopsis</taxon>
    </lineage>
</organism>
<dbReference type="FunFam" id="3.40.50.300:FF:000216">
    <property type="entry name" value="Type VII secretion ATPase EccA"/>
    <property type="match status" value="1"/>
</dbReference>
<sequence length="798" mass="81198">MSQNVIMVTQTPGQGHRSVGEALAVATDGAVIVVGPGRYTENLVLTKAVTITAEDGPGTVQLVADTGVTVALASGSAALSGLTIVASDADSPAVLVVGGQLGITECVVRASSWATVFARDAGTVLMRDCEIRNSVGAGVVVTATEGGVLDSCRLEELGTSAVVVADDGALLMRACSVRGAAGNGICLNGHGKLTVEDTTVSGAGKPAVAVEQQASLSATRLAVTKTSAIGFYLASSGTVVLQECQVQRAAAEGIFVAESCAPQLTGCQVSGTRGRGLHFAGRAGGSVTGCDVSEVDGIGIGVTERSVTEFDRITVTGCTGAGVRVDTASDPFFRRLRVLGCDGAAIELHGDARGRLENIEIDGGRGVGLSVAEGARPSVSGLSARGMTGAGVSVVGAALALTDSEINGAGADGVHAGAGADLSLLRCRVQGSTGMGCLVAEGASGSIVDSEFTGGAADGIRLETEEAVKVSGCTVRDNHGSGVRQTRPGTGIEVVDLISSGNLSADAVGTAATADVPAPAAQAPQRAELGSDPLVELEGLVGLAGVKSEVTSLINLNKMAKRRMDAGLSAPPMARHLVFAGAPGTGKTTVARIYGQILAQLGVLRKGHLVEVARADLVAQIIGGTAIKTTEAFTAALGGVLFIDEAYTLSQGGGGTGPDFGREAIDTLVKLMEDHRDDVVVIAAGYTKDMTKFLESNPGMESRFSRTIEFANYTPDELVTIVRTQCAKHDYRLDEGAGEALLRYFDEIPKDGTFGNGRTARRVFERMTDRQASRLAMATTAGSADLTLLTTEDFPMGG</sequence>
<evidence type="ECO:0000313" key="6">
    <source>
        <dbReference type="Proteomes" id="UP000199515"/>
    </source>
</evidence>
<dbReference type="PANTHER" id="PTHR43392:SF2">
    <property type="entry name" value="AAA-TYPE ATPASE FAMILY PROTEIN _ ANKYRIN REPEAT FAMILY PROTEIN"/>
    <property type="match status" value="1"/>
</dbReference>
<dbReference type="InterPro" id="IPR039448">
    <property type="entry name" value="Beta_helix"/>
</dbReference>
<evidence type="ECO:0000313" key="5">
    <source>
        <dbReference type="EMBL" id="SDY07578.1"/>
    </source>
</evidence>
<dbReference type="SUPFAM" id="SSF51126">
    <property type="entry name" value="Pectin lyase-like"/>
    <property type="match status" value="3"/>
</dbReference>
<dbReference type="Gene3D" id="2.160.20.10">
    <property type="entry name" value="Single-stranded right-handed beta-helix, Pectin lyase-like"/>
    <property type="match status" value="3"/>
</dbReference>
<dbReference type="InterPro" id="IPR000641">
    <property type="entry name" value="CbxX/CfxQ"/>
</dbReference>
<accession>A0A1H3GY67</accession>
<dbReference type="GO" id="GO:0016887">
    <property type="term" value="F:ATP hydrolysis activity"/>
    <property type="evidence" value="ECO:0007669"/>
    <property type="project" value="InterPro"/>
</dbReference>
<dbReference type="STRING" id="589385.SAMN05421504_104424"/>
<dbReference type="Gene3D" id="1.10.8.60">
    <property type="match status" value="1"/>
</dbReference>
<proteinExistence type="inferred from homology"/>
<dbReference type="AlphaFoldDB" id="A0A1H3GY67"/>
<dbReference type="Pfam" id="PF13229">
    <property type="entry name" value="Beta_helix"/>
    <property type="match status" value="3"/>
</dbReference>
<dbReference type="InterPro" id="IPR011050">
    <property type="entry name" value="Pectin_lyase_fold/virulence"/>
</dbReference>
<dbReference type="CDD" id="cd00009">
    <property type="entry name" value="AAA"/>
    <property type="match status" value="1"/>
</dbReference>
<dbReference type="PANTHER" id="PTHR43392">
    <property type="entry name" value="AAA-TYPE ATPASE FAMILY PROTEIN / ANKYRIN REPEAT FAMILY PROTEIN"/>
    <property type="match status" value="1"/>
</dbReference>
<keyword evidence="3" id="KW-0067">ATP-binding</keyword>
<dbReference type="Pfam" id="PF17866">
    <property type="entry name" value="AAA_lid_6"/>
    <property type="match status" value="1"/>
</dbReference>
<protein>
    <submittedName>
        <fullName evidence="5">Right handed beta helix region</fullName>
    </submittedName>
</protein>
<evidence type="ECO:0000256" key="1">
    <source>
        <dbReference type="ARBA" id="ARBA00010378"/>
    </source>
</evidence>
<dbReference type="Proteomes" id="UP000199515">
    <property type="component" value="Unassembled WGS sequence"/>
</dbReference>
<name>A0A1H3GY67_9PSEU</name>
<dbReference type="InterPro" id="IPR012334">
    <property type="entry name" value="Pectin_lyas_fold"/>
</dbReference>
<dbReference type="InterPro" id="IPR050773">
    <property type="entry name" value="CbxX/CfxQ_RuBisCO_ESX"/>
</dbReference>
<comment type="similarity">
    <text evidence="1">Belongs to the CbxX/CfxQ family.</text>
</comment>
<dbReference type="RefSeq" id="WP_091291283.1">
    <property type="nucleotide sequence ID" value="NZ_FNON01000004.1"/>
</dbReference>
<dbReference type="SMART" id="SM00382">
    <property type="entry name" value="AAA"/>
    <property type="match status" value="1"/>
</dbReference>
<dbReference type="Pfam" id="PF00004">
    <property type="entry name" value="AAA"/>
    <property type="match status" value="1"/>
</dbReference>
<keyword evidence="2" id="KW-0547">Nucleotide-binding</keyword>
<dbReference type="EMBL" id="FNON01000004">
    <property type="protein sequence ID" value="SDY07578.1"/>
    <property type="molecule type" value="Genomic_DNA"/>
</dbReference>
<evidence type="ECO:0000256" key="2">
    <source>
        <dbReference type="ARBA" id="ARBA00022741"/>
    </source>
</evidence>
<dbReference type="InterPro" id="IPR041627">
    <property type="entry name" value="AAA_lid_6"/>
</dbReference>
<evidence type="ECO:0000256" key="3">
    <source>
        <dbReference type="ARBA" id="ARBA00022840"/>
    </source>
</evidence>
<dbReference type="Gene3D" id="3.40.50.300">
    <property type="entry name" value="P-loop containing nucleotide triphosphate hydrolases"/>
    <property type="match status" value="1"/>
</dbReference>
<dbReference type="InterPro" id="IPR003593">
    <property type="entry name" value="AAA+_ATPase"/>
</dbReference>
<gene>
    <name evidence="5" type="ORF">SAMN05421504_104424</name>
</gene>
<dbReference type="SMART" id="SM00710">
    <property type="entry name" value="PbH1"/>
    <property type="match status" value="12"/>
</dbReference>
<dbReference type="InterPro" id="IPR003959">
    <property type="entry name" value="ATPase_AAA_core"/>
</dbReference>